<organism evidence="1 2">
    <name type="scientific">Penicillium cosmopolitanum</name>
    <dbReference type="NCBI Taxonomy" id="1131564"/>
    <lineage>
        <taxon>Eukaryota</taxon>
        <taxon>Fungi</taxon>
        <taxon>Dikarya</taxon>
        <taxon>Ascomycota</taxon>
        <taxon>Pezizomycotina</taxon>
        <taxon>Eurotiomycetes</taxon>
        <taxon>Eurotiomycetidae</taxon>
        <taxon>Eurotiales</taxon>
        <taxon>Aspergillaceae</taxon>
        <taxon>Penicillium</taxon>
    </lineage>
</organism>
<name>A0A9W9W2Y9_9EURO</name>
<evidence type="ECO:0000313" key="2">
    <source>
        <dbReference type="Proteomes" id="UP001147747"/>
    </source>
</evidence>
<dbReference type="PANTHER" id="PTHR31630">
    <property type="entry name" value="PHYTANOYL-COA DIOXYGENASE-RELATED-RELATED"/>
    <property type="match status" value="1"/>
</dbReference>
<dbReference type="EMBL" id="JAPZBU010000006">
    <property type="protein sequence ID" value="KAJ5397704.1"/>
    <property type="molecule type" value="Genomic_DNA"/>
</dbReference>
<reference evidence="1" key="1">
    <citation type="submission" date="2022-12" db="EMBL/GenBank/DDBJ databases">
        <authorList>
            <person name="Petersen C."/>
        </authorList>
    </citation>
    <scope>NUCLEOTIDE SEQUENCE</scope>
    <source>
        <strain evidence="1">IBT 29677</strain>
    </source>
</reference>
<protein>
    <submittedName>
        <fullName evidence="1">Uncharacterized protein</fullName>
    </submittedName>
</protein>
<dbReference type="Pfam" id="PF05721">
    <property type="entry name" value="PhyH"/>
    <property type="match status" value="1"/>
</dbReference>
<keyword evidence="2" id="KW-1185">Reference proteome</keyword>
<dbReference type="AlphaFoldDB" id="A0A9W9W2Y9"/>
<reference evidence="1" key="2">
    <citation type="journal article" date="2023" name="IMA Fungus">
        <title>Comparative genomic study of the Penicillium genus elucidates a diverse pangenome and 15 lateral gene transfer events.</title>
        <authorList>
            <person name="Petersen C."/>
            <person name="Sorensen T."/>
            <person name="Nielsen M.R."/>
            <person name="Sondergaard T.E."/>
            <person name="Sorensen J.L."/>
            <person name="Fitzpatrick D.A."/>
            <person name="Frisvad J.C."/>
            <person name="Nielsen K.L."/>
        </authorList>
    </citation>
    <scope>NUCLEOTIDE SEQUENCE</scope>
    <source>
        <strain evidence="1">IBT 29677</strain>
    </source>
</reference>
<dbReference type="Gene3D" id="2.60.120.620">
    <property type="entry name" value="q2cbj1_9rhob like domain"/>
    <property type="match status" value="1"/>
</dbReference>
<proteinExistence type="predicted"/>
<dbReference type="SUPFAM" id="SSF51197">
    <property type="entry name" value="Clavaminate synthase-like"/>
    <property type="match status" value="1"/>
</dbReference>
<sequence>MMSTTEVTNAEEAQAPDFSCPDLVTFTPRHYGDWRDEFHKNGCVVIKNVISPERAKYYQEKQIQWLKNFELGFDENDESTWTADHLPVSFKGGMYFAYGSPHEKMSWEARTEPTVIDIFETLWETKELICSFDGMNISMPRRKDVRWSPWPHCDQNPERKGMQAVQGLLNYAPNGPKDGGLMLMKGSAKLFDDEKDVKWFQERGCELVKINMEPGDFVLWDSRTMHYACLPEGDQIRHVQYICMTPRRFATPETLELKKECFENFTGTTHWPHCNVRPAKEKPMRDGNVCPKDRNEPFEKPELTDTVLRLAGVKGY</sequence>
<gene>
    <name evidence="1" type="ORF">N7509_005817</name>
</gene>
<accession>A0A9W9W2Y9</accession>
<dbReference type="InterPro" id="IPR008775">
    <property type="entry name" value="Phytyl_CoA_dOase-like"/>
</dbReference>
<dbReference type="PANTHER" id="PTHR31630:SF6">
    <property type="entry name" value="PHYTANOYL-COA DIOXYGENASE-RELATED"/>
    <property type="match status" value="1"/>
</dbReference>
<dbReference type="Proteomes" id="UP001147747">
    <property type="component" value="Unassembled WGS sequence"/>
</dbReference>
<dbReference type="RefSeq" id="XP_056489756.1">
    <property type="nucleotide sequence ID" value="XM_056630454.1"/>
</dbReference>
<evidence type="ECO:0000313" key="1">
    <source>
        <dbReference type="EMBL" id="KAJ5397704.1"/>
    </source>
</evidence>
<dbReference type="OrthoDB" id="445007at2759"/>
<comment type="caution">
    <text evidence="1">The sequence shown here is derived from an EMBL/GenBank/DDBJ whole genome shotgun (WGS) entry which is preliminary data.</text>
</comment>
<dbReference type="GeneID" id="81369434"/>